<evidence type="ECO:0000256" key="2">
    <source>
        <dbReference type="ARBA" id="ARBA00005300"/>
    </source>
</evidence>
<evidence type="ECO:0000256" key="4">
    <source>
        <dbReference type="ARBA" id="ARBA00022722"/>
    </source>
</evidence>
<dbReference type="Pfam" id="PF00075">
    <property type="entry name" value="RNase_H"/>
    <property type="match status" value="1"/>
</dbReference>
<dbReference type="Pfam" id="PF13966">
    <property type="entry name" value="zf-RVT"/>
    <property type="match status" value="1"/>
</dbReference>
<sequence>MKYHEDPNKRFTSNNSYLTEVADLHNDVLHQTGSRGLDNKQQISEWTLSRQDINTRIGRPTQKKENTNKEVLRTQVLELLQTKYKDYYKIYTDASKTAMGTAIAFVDTQNNSQVARKINENYSIMNAELLAIREALRYTQEKQLDRVVILTDSKSACEAIKNTENANDNFLVFDINQLRNQLIQRNIKIQWIPSHIDVRGNDLADRAAVQATTQRQDMFVGLTLGDTLRLAKKEIWSKWTRLYQEISTEKGKYRFQIQNEPGTTIWCQKMDLSTHEKIMLSRIRSGHSLTKDRKYTWKWADTENCDTCGAKEDIEHILYHCSKYNNIRAKHDILINQKPLNEILNEGSEEEYKSITKFLTEGKIAI</sequence>
<evidence type="ECO:0000256" key="6">
    <source>
        <dbReference type="ARBA" id="ARBA00022759"/>
    </source>
</evidence>
<dbReference type="EC" id="3.1.26.4" evidence="3"/>
<evidence type="ECO:0000259" key="8">
    <source>
        <dbReference type="PROSITE" id="PS50879"/>
    </source>
</evidence>
<dbReference type="Proteomes" id="UP000069940">
    <property type="component" value="Unassembled WGS sequence"/>
</dbReference>
<dbReference type="InterPro" id="IPR012337">
    <property type="entry name" value="RNaseH-like_sf"/>
</dbReference>
<evidence type="ECO:0000313" key="10">
    <source>
        <dbReference type="Proteomes" id="UP000069940"/>
    </source>
</evidence>
<reference evidence="10" key="1">
    <citation type="journal article" date="2015" name="Proc. Natl. Acad. Sci. U.S.A.">
        <title>Genome sequence of the Asian Tiger mosquito, Aedes albopictus, reveals insights into its biology, genetics, and evolution.</title>
        <authorList>
            <person name="Chen X.G."/>
            <person name="Jiang X."/>
            <person name="Gu J."/>
            <person name="Xu M."/>
            <person name="Wu Y."/>
            <person name="Deng Y."/>
            <person name="Zhang C."/>
            <person name="Bonizzoni M."/>
            <person name="Dermauw W."/>
            <person name="Vontas J."/>
            <person name="Armbruster P."/>
            <person name="Huang X."/>
            <person name="Yang Y."/>
            <person name="Zhang H."/>
            <person name="He W."/>
            <person name="Peng H."/>
            <person name="Liu Y."/>
            <person name="Wu K."/>
            <person name="Chen J."/>
            <person name="Lirakis M."/>
            <person name="Topalis P."/>
            <person name="Van Leeuwen T."/>
            <person name="Hall A.B."/>
            <person name="Jiang X."/>
            <person name="Thorpe C."/>
            <person name="Mueller R.L."/>
            <person name="Sun C."/>
            <person name="Waterhouse R.M."/>
            <person name="Yan G."/>
            <person name="Tu Z.J."/>
            <person name="Fang X."/>
            <person name="James A.A."/>
        </authorList>
    </citation>
    <scope>NUCLEOTIDE SEQUENCE [LARGE SCALE GENOMIC DNA]</scope>
    <source>
        <strain evidence="10">Foshan</strain>
    </source>
</reference>
<dbReference type="PROSITE" id="PS50879">
    <property type="entry name" value="RNASE_H_1"/>
    <property type="match status" value="1"/>
</dbReference>
<keyword evidence="6" id="KW-0255">Endonuclease</keyword>
<dbReference type="InterPro" id="IPR036397">
    <property type="entry name" value="RNaseH_sf"/>
</dbReference>
<accession>A0ABM1ZK05</accession>
<dbReference type="Gene3D" id="3.30.420.10">
    <property type="entry name" value="Ribonuclease H-like superfamily/Ribonuclease H"/>
    <property type="match status" value="1"/>
</dbReference>
<keyword evidence="10" id="KW-1185">Reference proteome</keyword>
<keyword evidence="7" id="KW-0378">Hydrolase</keyword>
<dbReference type="PANTHER" id="PTHR10642:SF26">
    <property type="entry name" value="RIBONUCLEASE H1"/>
    <property type="match status" value="1"/>
</dbReference>
<dbReference type="SUPFAM" id="SSF53098">
    <property type="entry name" value="Ribonuclease H-like"/>
    <property type="match status" value="1"/>
</dbReference>
<comment type="catalytic activity">
    <reaction evidence="1">
        <text>Endonucleolytic cleavage to 5'-phosphomonoester.</text>
        <dbReference type="EC" id="3.1.26.4"/>
    </reaction>
</comment>
<name>A0ABM1ZK05_AEDAL</name>
<dbReference type="RefSeq" id="XP_062704533.1">
    <property type="nucleotide sequence ID" value="XM_062848549.1"/>
</dbReference>
<feature type="domain" description="RNase H type-1" evidence="8">
    <location>
        <begin position="84"/>
        <end position="213"/>
    </location>
</feature>
<dbReference type="CDD" id="cd09276">
    <property type="entry name" value="Rnase_HI_RT_non_LTR"/>
    <property type="match status" value="1"/>
</dbReference>
<dbReference type="InterPro" id="IPR026960">
    <property type="entry name" value="RVT-Znf"/>
</dbReference>
<keyword evidence="4" id="KW-0540">Nuclease</keyword>
<dbReference type="InterPro" id="IPR050092">
    <property type="entry name" value="RNase_H"/>
</dbReference>
<protein>
    <recommendedName>
        <fullName evidence="3">ribonuclease H</fullName>
        <ecNumber evidence="3">3.1.26.4</ecNumber>
    </recommendedName>
</protein>
<keyword evidence="5" id="KW-0479">Metal-binding</keyword>
<proteinExistence type="inferred from homology"/>
<organism evidence="9 10">
    <name type="scientific">Aedes albopictus</name>
    <name type="common">Asian tiger mosquito</name>
    <name type="synonym">Stegomyia albopicta</name>
    <dbReference type="NCBI Taxonomy" id="7160"/>
    <lineage>
        <taxon>Eukaryota</taxon>
        <taxon>Metazoa</taxon>
        <taxon>Ecdysozoa</taxon>
        <taxon>Arthropoda</taxon>
        <taxon>Hexapoda</taxon>
        <taxon>Insecta</taxon>
        <taxon>Pterygota</taxon>
        <taxon>Neoptera</taxon>
        <taxon>Endopterygota</taxon>
        <taxon>Diptera</taxon>
        <taxon>Nematocera</taxon>
        <taxon>Culicoidea</taxon>
        <taxon>Culicidae</taxon>
        <taxon>Culicinae</taxon>
        <taxon>Aedini</taxon>
        <taxon>Aedes</taxon>
        <taxon>Stegomyia</taxon>
    </lineage>
</organism>
<evidence type="ECO:0000256" key="7">
    <source>
        <dbReference type="ARBA" id="ARBA00022801"/>
    </source>
</evidence>
<evidence type="ECO:0000256" key="3">
    <source>
        <dbReference type="ARBA" id="ARBA00012180"/>
    </source>
</evidence>
<dbReference type="PANTHER" id="PTHR10642">
    <property type="entry name" value="RIBONUCLEASE H1"/>
    <property type="match status" value="1"/>
</dbReference>
<evidence type="ECO:0000256" key="1">
    <source>
        <dbReference type="ARBA" id="ARBA00000077"/>
    </source>
</evidence>
<evidence type="ECO:0000256" key="5">
    <source>
        <dbReference type="ARBA" id="ARBA00022723"/>
    </source>
</evidence>
<dbReference type="GeneID" id="134286857"/>
<dbReference type="InterPro" id="IPR002156">
    <property type="entry name" value="RNaseH_domain"/>
</dbReference>
<comment type="similarity">
    <text evidence="2">Belongs to the RNase H family.</text>
</comment>
<reference evidence="9" key="2">
    <citation type="submission" date="2025-05" db="UniProtKB">
        <authorList>
            <consortium name="EnsemblMetazoa"/>
        </authorList>
    </citation>
    <scope>IDENTIFICATION</scope>
    <source>
        <strain evidence="9">Foshan</strain>
    </source>
</reference>
<evidence type="ECO:0000313" key="9">
    <source>
        <dbReference type="EnsemblMetazoa" id="AALFPA23_019236.P28290"/>
    </source>
</evidence>
<dbReference type="EnsemblMetazoa" id="AALFPA23_019236.R28290">
    <property type="protein sequence ID" value="AALFPA23_019236.P28290"/>
    <property type="gene ID" value="AALFPA23_019236"/>
</dbReference>